<dbReference type="InterPro" id="IPR013766">
    <property type="entry name" value="Thioredoxin_domain"/>
</dbReference>
<dbReference type="PANTHER" id="PTHR13887:SF14">
    <property type="entry name" value="DISULFIDE BOND FORMATION PROTEIN D"/>
    <property type="match status" value="1"/>
</dbReference>
<evidence type="ECO:0000256" key="1">
    <source>
        <dbReference type="ARBA" id="ARBA00005791"/>
    </source>
</evidence>
<sequence length="240" mass="25521">MQESHNPYVIPLSIIVAGVLIAGAIMYAGDGGGFVAQTDTTNPKDGTESGNEQAVTGDVKSVTGEDHILGNPDAPIKLVEYSDLECPFCSRFHATMKQVMDEYGKDGQVAWVYRHFPLSQIHPSANEAAQASECANELGGNDGFWAYIDEVFLRQDQGLSTSMLLAVAEDIGLDRPAFESCLSSGTYAESVQRSFEDARTAGGTGTPYTVVVVDGDTFTPINGALPFAQVSSVIESALAR</sequence>
<evidence type="ECO:0000256" key="5">
    <source>
        <dbReference type="ARBA" id="ARBA00023284"/>
    </source>
</evidence>
<evidence type="ECO:0000259" key="7">
    <source>
        <dbReference type="PROSITE" id="PS51352"/>
    </source>
</evidence>
<keyword evidence="6" id="KW-0472">Membrane</keyword>
<comment type="caution">
    <text evidence="8">The sequence shown here is derived from an EMBL/GenBank/DDBJ whole genome shotgun (WGS) entry which is preliminary data.</text>
</comment>
<proteinExistence type="inferred from homology"/>
<name>A0A2M8KWP3_9BACT</name>
<evidence type="ECO:0000313" key="8">
    <source>
        <dbReference type="EMBL" id="PJE64354.1"/>
    </source>
</evidence>
<dbReference type="Proteomes" id="UP000229098">
    <property type="component" value="Unassembled WGS sequence"/>
</dbReference>
<gene>
    <name evidence="8" type="ORF">COU90_02790</name>
</gene>
<keyword evidence="5" id="KW-0676">Redox-active center</keyword>
<evidence type="ECO:0000313" key="9">
    <source>
        <dbReference type="Proteomes" id="UP000229098"/>
    </source>
</evidence>
<feature type="domain" description="Thioredoxin" evidence="7">
    <location>
        <begin position="41"/>
        <end position="239"/>
    </location>
</feature>
<evidence type="ECO:0000256" key="2">
    <source>
        <dbReference type="ARBA" id="ARBA00022729"/>
    </source>
</evidence>
<keyword evidence="6" id="KW-0812">Transmembrane</keyword>
<organism evidence="8 9">
    <name type="scientific">Candidatus Ryanbacteria bacterium CG10_big_fil_rev_8_21_14_0_10_43_42</name>
    <dbReference type="NCBI Taxonomy" id="1974864"/>
    <lineage>
        <taxon>Bacteria</taxon>
        <taxon>Candidatus Ryaniibacteriota</taxon>
    </lineage>
</organism>
<evidence type="ECO:0000256" key="3">
    <source>
        <dbReference type="ARBA" id="ARBA00023002"/>
    </source>
</evidence>
<dbReference type="PROSITE" id="PS51352">
    <property type="entry name" value="THIOREDOXIN_2"/>
    <property type="match status" value="1"/>
</dbReference>
<dbReference type="Pfam" id="PF13462">
    <property type="entry name" value="Thioredoxin_4"/>
    <property type="match status" value="1"/>
</dbReference>
<feature type="transmembrane region" description="Helical" evidence="6">
    <location>
        <begin position="7"/>
        <end position="28"/>
    </location>
</feature>
<dbReference type="SUPFAM" id="SSF52833">
    <property type="entry name" value="Thioredoxin-like"/>
    <property type="match status" value="1"/>
</dbReference>
<evidence type="ECO:0000256" key="4">
    <source>
        <dbReference type="ARBA" id="ARBA00023157"/>
    </source>
</evidence>
<dbReference type="InterPro" id="IPR012336">
    <property type="entry name" value="Thioredoxin-like_fold"/>
</dbReference>
<keyword evidence="3" id="KW-0560">Oxidoreductase</keyword>
<dbReference type="EMBL" id="PFEF01000006">
    <property type="protein sequence ID" value="PJE64354.1"/>
    <property type="molecule type" value="Genomic_DNA"/>
</dbReference>
<evidence type="ECO:0000256" key="6">
    <source>
        <dbReference type="SAM" id="Phobius"/>
    </source>
</evidence>
<accession>A0A2M8KWP3</accession>
<keyword evidence="6" id="KW-1133">Transmembrane helix</keyword>
<dbReference type="InterPro" id="IPR036249">
    <property type="entry name" value="Thioredoxin-like_sf"/>
</dbReference>
<reference evidence="9" key="1">
    <citation type="submission" date="2017-09" db="EMBL/GenBank/DDBJ databases">
        <title>Depth-based differentiation of microbial function through sediment-hosted aquifers and enrichment of novel symbionts in the deep terrestrial subsurface.</title>
        <authorList>
            <person name="Probst A.J."/>
            <person name="Ladd B."/>
            <person name="Jarett J.K."/>
            <person name="Geller-Mcgrath D.E."/>
            <person name="Sieber C.M.K."/>
            <person name="Emerson J.B."/>
            <person name="Anantharaman K."/>
            <person name="Thomas B.C."/>
            <person name="Malmstrom R."/>
            <person name="Stieglmeier M."/>
            <person name="Klingl A."/>
            <person name="Woyke T."/>
            <person name="Ryan C.M."/>
            <person name="Banfield J.F."/>
        </authorList>
    </citation>
    <scope>NUCLEOTIDE SEQUENCE [LARGE SCALE GENOMIC DNA]</scope>
</reference>
<dbReference type="Gene3D" id="3.40.30.10">
    <property type="entry name" value="Glutaredoxin"/>
    <property type="match status" value="1"/>
</dbReference>
<dbReference type="GO" id="GO:0016491">
    <property type="term" value="F:oxidoreductase activity"/>
    <property type="evidence" value="ECO:0007669"/>
    <property type="project" value="UniProtKB-KW"/>
</dbReference>
<keyword evidence="4" id="KW-1015">Disulfide bond</keyword>
<dbReference type="PANTHER" id="PTHR13887">
    <property type="entry name" value="GLUTATHIONE S-TRANSFERASE KAPPA"/>
    <property type="match status" value="1"/>
</dbReference>
<comment type="similarity">
    <text evidence="1">Belongs to the thioredoxin family. DsbA subfamily.</text>
</comment>
<keyword evidence="2" id="KW-0732">Signal</keyword>
<dbReference type="AlphaFoldDB" id="A0A2M8KWP3"/>
<protein>
    <submittedName>
        <fullName evidence="8">Disulfide bond formation protein DsbA</fullName>
    </submittedName>
</protein>